<dbReference type="PIRSF" id="PIRSF003059">
    <property type="entry name" value="Sucrose_phosphorylase"/>
    <property type="match status" value="1"/>
</dbReference>
<feature type="binding site" evidence="6">
    <location>
        <position position="232"/>
    </location>
    <ligand>
        <name>sucrose</name>
        <dbReference type="ChEBI" id="CHEBI:17992"/>
    </ligand>
</feature>
<feature type="binding site" evidence="6">
    <location>
        <position position="390"/>
    </location>
    <ligand>
        <name>substrate</name>
    </ligand>
</feature>
<feature type="active site" description="Proton donor" evidence="5">
    <location>
        <position position="232"/>
    </location>
</feature>
<evidence type="ECO:0000313" key="8">
    <source>
        <dbReference type="EMBL" id="HJD31674.1"/>
    </source>
</evidence>
<dbReference type="PANTHER" id="PTHR38784">
    <property type="entry name" value="SUCROSE PHOSPHORYLASE"/>
    <property type="match status" value="1"/>
</dbReference>
<evidence type="ECO:0000259" key="7">
    <source>
        <dbReference type="SMART" id="SM00642"/>
    </source>
</evidence>
<accession>A0A9D2QZV1</accession>
<reference evidence="8" key="2">
    <citation type="submission" date="2021-04" db="EMBL/GenBank/DDBJ databases">
        <authorList>
            <person name="Gilroy R."/>
        </authorList>
    </citation>
    <scope>NUCLEOTIDE SEQUENCE</scope>
    <source>
        <strain evidence="8">ChiHjej8B7-25341</strain>
    </source>
</reference>
<sequence>MKNKVMLITYADSFGKNLKELKGVLDRYFKREVNAVHVLPFYPSSGDRGFAPINYRKVAEEFGDWEDIRALAGEYELMFDFMINHLSRRSPEFKDFIEKHDASEYADMFLRFKKFWPGGEPTQEQVDMLNKRKPCAPCEEISFADGTTEKIWCTFDDEQMDLNLESGVTWKYIENTLRFLLDQGAAMIRLDAFAFATKKVDTSCFFLEPEIWEMMGRVQKILDEKQIPMLPEIHDHYTVQLKIADHGYTVYDFVLPVMVLHTLYTGSGKRLKHWLEICPRKQQTTLDTHDGLGTVDVVDLLSEEELNAVIDQTEKYGANFKWDYSGSSTGKKVVYQINCSYYSAVGEDDDSYLLSRAIQFFTPGVPQVYYMGLLAGENDYELMERTHYDRNISRHNYTVEEIDRLVKKPVVQRLCHLMQFRNEYPVFDGEMKVYDTEDSILKVEWKDGALCACLDADLKKRTFEITYTETDGSICRFDPERDFTWSGQER</sequence>
<feature type="binding site" evidence="6">
    <location>
        <position position="85"/>
    </location>
    <ligand>
        <name>substrate</name>
    </ligand>
</feature>
<dbReference type="InterPro" id="IPR016377">
    <property type="entry name" value="Sucrose_GGa_phosphorylase-rel"/>
</dbReference>
<dbReference type="PANTHER" id="PTHR38784:SF1">
    <property type="entry name" value="SUCROSE PHOSPHORYLASE"/>
    <property type="match status" value="1"/>
</dbReference>
<name>A0A9D2QZV1_9FIRM</name>
<protein>
    <recommendedName>
        <fullName evidence="4">Sucrose 6(F)-phosphate phosphorylase</fullName>
        <ecNumber evidence="4">2.4.1.329</ecNumber>
    </recommendedName>
</protein>
<dbReference type="InterPro" id="IPR017853">
    <property type="entry name" value="GH"/>
</dbReference>
<evidence type="ECO:0000256" key="5">
    <source>
        <dbReference type="PIRSR" id="PIRSR003059-1"/>
    </source>
</evidence>
<dbReference type="GO" id="GO:0004645">
    <property type="term" value="F:1,4-alpha-oligoglucan phosphorylase activity"/>
    <property type="evidence" value="ECO:0007669"/>
    <property type="project" value="UniProtKB-UniRule"/>
</dbReference>
<dbReference type="Gene3D" id="3.90.400.10">
    <property type="entry name" value="Oligo-1,6-glucosidase, Domain 2"/>
    <property type="match status" value="1"/>
</dbReference>
<feature type="domain" description="Glycosyl hydrolase family 13 catalytic" evidence="7">
    <location>
        <begin position="4"/>
        <end position="394"/>
    </location>
</feature>
<evidence type="ECO:0000256" key="6">
    <source>
        <dbReference type="PIRSR" id="PIRSR003059-2"/>
    </source>
</evidence>
<dbReference type="EMBL" id="DWUW01000195">
    <property type="protein sequence ID" value="HJD31674.1"/>
    <property type="molecule type" value="Genomic_DNA"/>
</dbReference>
<dbReference type="InterPro" id="IPR045857">
    <property type="entry name" value="O16G_dom_2"/>
</dbReference>
<feature type="binding site" evidence="6">
    <location>
        <begin position="189"/>
        <end position="191"/>
    </location>
    <ligand>
        <name>substrate</name>
    </ligand>
</feature>
<feature type="active site" description="Nucleophile" evidence="5">
    <location>
        <position position="191"/>
    </location>
</feature>
<dbReference type="Pfam" id="PF00128">
    <property type="entry name" value="Alpha-amylase"/>
    <property type="match status" value="1"/>
</dbReference>
<dbReference type="Proteomes" id="UP000823851">
    <property type="component" value="Unassembled WGS sequence"/>
</dbReference>
<keyword evidence="3 4" id="KW-0808">Transferase</keyword>
<dbReference type="CDD" id="cd11355">
    <property type="entry name" value="AmyAc_Sucrose_phosphorylase"/>
    <property type="match status" value="1"/>
</dbReference>
<comment type="caution">
    <text evidence="8">The sequence shown here is derived from an EMBL/GenBank/DDBJ whole genome shotgun (WGS) entry which is preliminary data.</text>
</comment>
<evidence type="ECO:0000256" key="1">
    <source>
        <dbReference type="ARBA" id="ARBA00008452"/>
    </source>
</evidence>
<evidence type="ECO:0000256" key="4">
    <source>
        <dbReference type="PIRNR" id="PIRNR003059"/>
    </source>
</evidence>
<dbReference type="InterPro" id="IPR022527">
    <property type="entry name" value="Sucrose_phospho"/>
</dbReference>
<evidence type="ECO:0000313" key="9">
    <source>
        <dbReference type="Proteomes" id="UP000823851"/>
    </source>
</evidence>
<comment type="similarity">
    <text evidence="1 4">Belongs to the glycosyl hydrolase 13 family. Sucrose phosphorylase subfamily.</text>
</comment>
<dbReference type="Gene3D" id="3.20.20.80">
    <property type="entry name" value="Glycosidases"/>
    <property type="match status" value="1"/>
</dbReference>
<evidence type="ECO:0000256" key="3">
    <source>
        <dbReference type="ARBA" id="ARBA00022679"/>
    </source>
</evidence>
<dbReference type="NCBIfam" id="TIGR03852">
    <property type="entry name" value="sucrose_gtfA"/>
    <property type="match status" value="1"/>
</dbReference>
<organism evidence="8 9">
    <name type="scientific">Candidatus Eisenbergiella stercorigallinarum</name>
    <dbReference type="NCBI Taxonomy" id="2838557"/>
    <lineage>
        <taxon>Bacteria</taxon>
        <taxon>Bacillati</taxon>
        <taxon>Bacillota</taxon>
        <taxon>Clostridia</taxon>
        <taxon>Lachnospirales</taxon>
        <taxon>Lachnospiraceae</taxon>
        <taxon>Eisenbergiella</taxon>
    </lineage>
</organism>
<feature type="binding site" evidence="6">
    <location>
        <begin position="289"/>
        <end position="290"/>
    </location>
    <ligand>
        <name>sucrose</name>
        <dbReference type="ChEBI" id="CHEBI:17992"/>
    </ligand>
</feature>
<keyword evidence="2 4" id="KW-0328">Glycosyltransferase</keyword>
<dbReference type="SUPFAM" id="SSF51445">
    <property type="entry name" value="(Trans)glycosidases"/>
    <property type="match status" value="1"/>
</dbReference>
<reference evidence="8" key="1">
    <citation type="journal article" date="2021" name="PeerJ">
        <title>Extensive microbial diversity within the chicken gut microbiome revealed by metagenomics and culture.</title>
        <authorList>
            <person name="Gilroy R."/>
            <person name="Ravi A."/>
            <person name="Getino M."/>
            <person name="Pursley I."/>
            <person name="Horton D.L."/>
            <person name="Alikhan N.F."/>
            <person name="Baker D."/>
            <person name="Gharbi K."/>
            <person name="Hall N."/>
            <person name="Watson M."/>
            <person name="Adriaenssens E.M."/>
            <person name="Foster-Nyarko E."/>
            <person name="Jarju S."/>
            <person name="Secka A."/>
            <person name="Antonio M."/>
            <person name="Oren A."/>
            <person name="Chaudhuri R.R."/>
            <person name="La Ragione R."/>
            <person name="Hildebrand F."/>
            <person name="Pallen M.J."/>
        </authorList>
    </citation>
    <scope>NUCLEOTIDE SEQUENCE</scope>
    <source>
        <strain evidence="8">ChiHjej8B7-25341</strain>
    </source>
</reference>
<dbReference type="AlphaFoldDB" id="A0A9D2QZV1"/>
<dbReference type="EC" id="2.4.1.329" evidence="4"/>
<dbReference type="GO" id="GO:0005975">
    <property type="term" value="P:carbohydrate metabolic process"/>
    <property type="evidence" value="ECO:0007669"/>
    <property type="project" value="InterPro"/>
</dbReference>
<comment type="catalytic activity">
    <reaction evidence="4">
        <text>sucrose 6(F)-phosphate + phosphate = beta-D-fructose 6-phosphate + alpha-D-glucose 1-phosphate</text>
        <dbReference type="Rhea" id="RHEA:38863"/>
        <dbReference type="ChEBI" id="CHEBI:43474"/>
        <dbReference type="ChEBI" id="CHEBI:57634"/>
        <dbReference type="ChEBI" id="CHEBI:57723"/>
        <dbReference type="ChEBI" id="CHEBI:58601"/>
        <dbReference type="EC" id="2.4.1.329"/>
    </reaction>
</comment>
<dbReference type="InterPro" id="IPR006047">
    <property type="entry name" value="GH13_cat_dom"/>
</dbReference>
<proteinExistence type="inferred from homology"/>
<dbReference type="SMART" id="SM00642">
    <property type="entry name" value="Aamy"/>
    <property type="match status" value="1"/>
</dbReference>
<gene>
    <name evidence="8" type="primary">gtfA</name>
    <name evidence="8" type="ORF">H9912_07005</name>
</gene>
<evidence type="ECO:0000256" key="2">
    <source>
        <dbReference type="ARBA" id="ARBA00022676"/>
    </source>
</evidence>
<feature type="binding site" evidence="6">
    <location>
        <position position="47"/>
    </location>
    <ligand>
        <name>substrate</name>
    </ligand>
</feature>